<dbReference type="GO" id="GO:0006396">
    <property type="term" value="P:RNA processing"/>
    <property type="evidence" value="ECO:0007669"/>
    <property type="project" value="InterPro"/>
</dbReference>
<comment type="similarity">
    <text evidence="1 8">Belongs to the polyribonucleotide nucleotidyltransferase family.</text>
</comment>
<dbReference type="InterPro" id="IPR020568">
    <property type="entry name" value="Ribosomal_Su5_D2-typ_SF"/>
</dbReference>
<dbReference type="InterPro" id="IPR003029">
    <property type="entry name" value="S1_domain"/>
</dbReference>
<dbReference type="InterPro" id="IPR015848">
    <property type="entry name" value="PNPase_PH_RNA-bd_bac/org-type"/>
</dbReference>
<evidence type="ECO:0000256" key="6">
    <source>
        <dbReference type="ARBA" id="ARBA00022842"/>
    </source>
</evidence>
<gene>
    <name evidence="8" type="primary">pnp</name>
    <name evidence="10" type="ORF">BROFUL_01644</name>
</gene>
<keyword evidence="11" id="KW-1185">Reference proteome</keyword>
<keyword evidence="3 8" id="KW-0808">Transferase</keyword>
<dbReference type="PANTHER" id="PTHR11252:SF0">
    <property type="entry name" value="POLYRIBONUCLEOTIDE NUCLEOTIDYLTRANSFERASE 1, MITOCHONDRIAL"/>
    <property type="match status" value="1"/>
</dbReference>
<comment type="catalytic activity">
    <reaction evidence="8">
        <text>RNA(n+1) + phosphate = RNA(n) + a ribonucleoside 5'-diphosphate</text>
        <dbReference type="Rhea" id="RHEA:22096"/>
        <dbReference type="Rhea" id="RHEA-COMP:14527"/>
        <dbReference type="Rhea" id="RHEA-COMP:17342"/>
        <dbReference type="ChEBI" id="CHEBI:43474"/>
        <dbReference type="ChEBI" id="CHEBI:57930"/>
        <dbReference type="ChEBI" id="CHEBI:140395"/>
        <dbReference type="EC" id="2.7.7.8"/>
    </reaction>
</comment>
<evidence type="ECO:0000256" key="4">
    <source>
        <dbReference type="ARBA" id="ARBA00022695"/>
    </source>
</evidence>
<dbReference type="GO" id="GO:0000287">
    <property type="term" value="F:magnesium ion binding"/>
    <property type="evidence" value="ECO:0007669"/>
    <property type="project" value="UniProtKB-UniRule"/>
</dbReference>
<dbReference type="PROSITE" id="PS50126">
    <property type="entry name" value="S1"/>
    <property type="match status" value="1"/>
</dbReference>
<dbReference type="Proteomes" id="UP000034954">
    <property type="component" value="Unassembled WGS sequence"/>
</dbReference>
<dbReference type="AlphaFoldDB" id="A0A0M2UV21"/>
<dbReference type="EMBL" id="LAQJ01000172">
    <property type="protein sequence ID" value="KKO19647.1"/>
    <property type="molecule type" value="Genomic_DNA"/>
</dbReference>
<keyword evidence="2 8" id="KW-0963">Cytoplasm</keyword>
<dbReference type="PATRIC" id="fig|380242.3.peg.2030"/>
<evidence type="ECO:0000259" key="9">
    <source>
        <dbReference type="PROSITE" id="PS50126"/>
    </source>
</evidence>
<accession>A0A0M2UV21</accession>
<keyword evidence="6 8" id="KW-0460">Magnesium</keyword>
<keyword evidence="7 8" id="KW-0694">RNA-binding</keyword>
<protein>
    <recommendedName>
        <fullName evidence="8">Polyribonucleotide nucleotidyltransferase</fullName>
        <ecNumber evidence="8">2.7.7.8</ecNumber>
    </recommendedName>
    <alternativeName>
        <fullName evidence="8">Polynucleotide phosphorylase</fullName>
        <shortName evidence="8">PNPase</shortName>
    </alternativeName>
</protein>
<dbReference type="InterPro" id="IPR012162">
    <property type="entry name" value="PNPase"/>
</dbReference>
<dbReference type="InterPro" id="IPR036612">
    <property type="entry name" value="KH_dom_type_1_sf"/>
</dbReference>
<dbReference type="NCBIfam" id="NF008805">
    <property type="entry name" value="PRK11824.1"/>
    <property type="match status" value="1"/>
</dbReference>
<dbReference type="CDD" id="cd11363">
    <property type="entry name" value="RNase_PH_PNPase_1"/>
    <property type="match status" value="1"/>
</dbReference>
<keyword evidence="5 8" id="KW-0479">Metal-binding</keyword>
<evidence type="ECO:0000256" key="7">
    <source>
        <dbReference type="ARBA" id="ARBA00022884"/>
    </source>
</evidence>
<dbReference type="GO" id="GO:0004654">
    <property type="term" value="F:polyribonucleotide nucleotidyltransferase activity"/>
    <property type="evidence" value="ECO:0007669"/>
    <property type="project" value="UniProtKB-UniRule"/>
</dbReference>
<sequence>MAYCRVERLIGKELLIIETGKIAKQADGAAIVRYGDTMVLATAVSSAEENEEADFFPLTVDYREKTYAAGKFPGGFFKREGRPTLKEILTMRLIDRPIRPIFPETYLREVQIMSMVLSADKENDPDILAMIGASAALTVSCIPFGGPTGSVRVGLINNEFVINPTHTELAESAIDLVVSGTEDAVTMVEASGKEVPEEQMLDAIMFGHTFIKEIVQLQKELLTKCGKEKQPVPPLKLDMDLLHEIKRKYYSEIVEKNQTPGKDARSRALHEILNQIIQEYCTEKEGAPTKKAVKTIFERLETIVVRDQIVQAKKRPDGRGLKDIRPITCEVGMLPRTHGSALFTRGETQAIVVTTLGTTMDEQRVDTLEEEYSKKFMLDYNFPPFCVGEIKPLRGPGRREIGHGALAERALEAVLPPSAKFPYTIRIVSDITESNGSSSMATVCGGTLSMMDAGIPITAQVAGIAMGLVKEGEQVCILSDILGTEDHLGDMDFKVAGTSQGVTALQMDIKISGITEKIMRDALAQAKEGRLHILEELAKVIDKPREEISVYAPKLVHIKINPEKIGMIIGPGGKNIKKIQEETGAKVEIQDDGTVIISSILADASQKAKIWIERMTEEVQIGKTYSGKVLSLKEYGAFVEIIPGHDGLVHISELSDGYVDKVEDVVKVGQEIMIKVIGIDDQKRVKLSRKAALKEKGLPQPPDVK</sequence>
<dbReference type="InterPro" id="IPR004087">
    <property type="entry name" value="KH_dom"/>
</dbReference>
<comment type="function">
    <text evidence="8">Involved in mRNA degradation. Catalyzes the phosphorolysis of single-stranded polyribonucleotides processively in the 3'- to 5'-direction.</text>
</comment>
<dbReference type="CDD" id="cd11364">
    <property type="entry name" value="RNase_PH_PNPase_2"/>
    <property type="match status" value="1"/>
</dbReference>
<dbReference type="Pfam" id="PF00013">
    <property type="entry name" value="KH_1"/>
    <property type="match status" value="1"/>
</dbReference>
<dbReference type="InterPro" id="IPR012340">
    <property type="entry name" value="NA-bd_OB-fold"/>
</dbReference>
<dbReference type="GO" id="GO:0006402">
    <property type="term" value="P:mRNA catabolic process"/>
    <property type="evidence" value="ECO:0007669"/>
    <property type="project" value="UniProtKB-UniRule"/>
</dbReference>
<dbReference type="Gene3D" id="3.30.1370.10">
    <property type="entry name" value="K Homology domain, type 1"/>
    <property type="match status" value="1"/>
</dbReference>
<dbReference type="FunFam" id="2.40.50.140:FF:000189">
    <property type="entry name" value="Polyribonucleotide nucleotidyltransferase, putative"/>
    <property type="match status" value="1"/>
</dbReference>
<organism evidence="10 11">
    <name type="scientific">Candidatus Brocadia fulgida</name>
    <dbReference type="NCBI Taxonomy" id="380242"/>
    <lineage>
        <taxon>Bacteria</taxon>
        <taxon>Pseudomonadati</taxon>
        <taxon>Planctomycetota</taxon>
        <taxon>Candidatus Brocadiia</taxon>
        <taxon>Candidatus Brocadiales</taxon>
        <taxon>Candidatus Brocadiaceae</taxon>
        <taxon>Candidatus Brocadia</taxon>
    </lineage>
</organism>
<dbReference type="PROSITE" id="PS50084">
    <property type="entry name" value="KH_TYPE_1"/>
    <property type="match status" value="1"/>
</dbReference>
<dbReference type="FunFam" id="3.30.230.70:FF:000002">
    <property type="entry name" value="Polyribonucleotide nucleotidyltransferase"/>
    <property type="match status" value="1"/>
</dbReference>
<evidence type="ECO:0000313" key="11">
    <source>
        <dbReference type="Proteomes" id="UP000034954"/>
    </source>
</evidence>
<feature type="binding site" evidence="8">
    <location>
        <position position="492"/>
    </location>
    <ligand>
        <name>Mg(2+)</name>
        <dbReference type="ChEBI" id="CHEBI:18420"/>
    </ligand>
</feature>
<evidence type="ECO:0000256" key="5">
    <source>
        <dbReference type="ARBA" id="ARBA00022723"/>
    </source>
</evidence>
<dbReference type="PIRSF" id="PIRSF005499">
    <property type="entry name" value="PNPase"/>
    <property type="match status" value="1"/>
</dbReference>
<dbReference type="CDD" id="cd02393">
    <property type="entry name" value="KH-I_PNPase"/>
    <property type="match status" value="1"/>
</dbReference>
<dbReference type="NCBIfam" id="TIGR03591">
    <property type="entry name" value="polynuc_phos"/>
    <property type="match status" value="1"/>
</dbReference>
<dbReference type="SUPFAM" id="SSF55666">
    <property type="entry name" value="Ribonuclease PH domain 2-like"/>
    <property type="match status" value="2"/>
</dbReference>
<dbReference type="InterPro" id="IPR001247">
    <property type="entry name" value="ExoRNase_PH_dom1"/>
</dbReference>
<comment type="caution">
    <text evidence="10">The sequence shown here is derived from an EMBL/GenBank/DDBJ whole genome shotgun (WGS) entry which is preliminary data.</text>
</comment>
<dbReference type="InterPro" id="IPR004088">
    <property type="entry name" value="KH_dom_type_1"/>
</dbReference>
<dbReference type="PANTHER" id="PTHR11252">
    <property type="entry name" value="POLYRIBONUCLEOTIDE NUCLEOTIDYLTRANSFERASE"/>
    <property type="match status" value="1"/>
</dbReference>
<dbReference type="Gene3D" id="3.30.230.70">
    <property type="entry name" value="GHMP Kinase, N-terminal domain"/>
    <property type="match status" value="2"/>
</dbReference>
<comment type="cofactor">
    <cofactor evidence="8">
        <name>Mg(2+)</name>
        <dbReference type="ChEBI" id="CHEBI:18420"/>
    </cofactor>
</comment>
<dbReference type="GO" id="GO:0000175">
    <property type="term" value="F:3'-5'-RNA exonuclease activity"/>
    <property type="evidence" value="ECO:0007669"/>
    <property type="project" value="TreeGrafter"/>
</dbReference>
<keyword evidence="4 8" id="KW-0548">Nucleotidyltransferase</keyword>
<dbReference type="InterPro" id="IPR036345">
    <property type="entry name" value="ExoRNase_PH_dom2_sf"/>
</dbReference>
<dbReference type="Gene3D" id="2.40.50.140">
    <property type="entry name" value="Nucleic acid-binding proteins"/>
    <property type="match status" value="1"/>
</dbReference>
<dbReference type="InterPro" id="IPR027408">
    <property type="entry name" value="PNPase/RNase_PH_dom_sf"/>
</dbReference>
<evidence type="ECO:0000256" key="1">
    <source>
        <dbReference type="ARBA" id="ARBA00007404"/>
    </source>
</evidence>
<dbReference type="FunFam" id="3.30.230.70:FF:000001">
    <property type="entry name" value="Polyribonucleotide nucleotidyltransferase"/>
    <property type="match status" value="1"/>
</dbReference>
<dbReference type="Pfam" id="PF03725">
    <property type="entry name" value="RNase_PH_C"/>
    <property type="match status" value="1"/>
</dbReference>
<evidence type="ECO:0000313" key="10">
    <source>
        <dbReference type="EMBL" id="KKO19647.1"/>
    </source>
</evidence>
<dbReference type="SUPFAM" id="SSF54791">
    <property type="entry name" value="Eukaryotic type KH-domain (KH-domain type I)"/>
    <property type="match status" value="1"/>
</dbReference>
<evidence type="ECO:0000256" key="3">
    <source>
        <dbReference type="ARBA" id="ARBA00022679"/>
    </source>
</evidence>
<dbReference type="Pfam" id="PF00575">
    <property type="entry name" value="S1"/>
    <property type="match status" value="1"/>
</dbReference>
<dbReference type="Pfam" id="PF03726">
    <property type="entry name" value="PNPase"/>
    <property type="match status" value="1"/>
</dbReference>
<dbReference type="FunFam" id="3.30.1370.10:FF:000001">
    <property type="entry name" value="Polyribonucleotide nucleotidyltransferase"/>
    <property type="match status" value="1"/>
</dbReference>
<dbReference type="InterPro" id="IPR015847">
    <property type="entry name" value="ExoRNase_PH_dom2"/>
</dbReference>
<dbReference type="GO" id="GO:0005829">
    <property type="term" value="C:cytosol"/>
    <property type="evidence" value="ECO:0007669"/>
    <property type="project" value="TreeGrafter"/>
</dbReference>
<comment type="subcellular location">
    <subcellularLocation>
        <location evidence="8">Cytoplasm</location>
    </subcellularLocation>
</comment>
<evidence type="ECO:0000256" key="8">
    <source>
        <dbReference type="HAMAP-Rule" id="MF_01595"/>
    </source>
</evidence>
<dbReference type="GO" id="GO:0003723">
    <property type="term" value="F:RNA binding"/>
    <property type="evidence" value="ECO:0007669"/>
    <property type="project" value="UniProtKB-UniRule"/>
</dbReference>
<evidence type="ECO:0000256" key="2">
    <source>
        <dbReference type="ARBA" id="ARBA00022490"/>
    </source>
</evidence>
<dbReference type="SUPFAM" id="SSF50249">
    <property type="entry name" value="Nucleic acid-binding proteins"/>
    <property type="match status" value="1"/>
</dbReference>
<feature type="domain" description="S1 motif" evidence="9">
    <location>
        <begin position="622"/>
        <end position="690"/>
    </location>
</feature>
<dbReference type="Pfam" id="PF01138">
    <property type="entry name" value="RNase_PH"/>
    <property type="match status" value="2"/>
</dbReference>
<name>A0A0M2UV21_9BACT</name>
<feature type="binding site" evidence="8">
    <location>
        <position position="486"/>
    </location>
    <ligand>
        <name>Mg(2+)</name>
        <dbReference type="ChEBI" id="CHEBI:18420"/>
    </ligand>
</feature>
<dbReference type="HAMAP" id="MF_01595">
    <property type="entry name" value="PNPase"/>
    <property type="match status" value="1"/>
</dbReference>
<dbReference type="SMART" id="SM00316">
    <property type="entry name" value="S1"/>
    <property type="match status" value="1"/>
</dbReference>
<dbReference type="EC" id="2.7.7.8" evidence="8"/>
<reference evidence="10 11" key="1">
    <citation type="journal article" date="2013" name="BMC Microbiol.">
        <title>Identification of the type II cytochrome c maturation pathway in anammox bacteria by comparative genomics.</title>
        <authorList>
            <person name="Ferousi C."/>
            <person name="Speth D.R."/>
            <person name="Reimann J."/>
            <person name="Op den Camp H.J."/>
            <person name="Allen J.W."/>
            <person name="Keltjens J.T."/>
            <person name="Jetten M.S."/>
        </authorList>
    </citation>
    <scope>NUCLEOTIDE SEQUENCE [LARGE SCALE GENOMIC DNA]</scope>
    <source>
        <strain evidence="10">RU1</strain>
    </source>
</reference>
<dbReference type="SMART" id="SM00322">
    <property type="entry name" value="KH"/>
    <property type="match status" value="1"/>
</dbReference>
<proteinExistence type="inferred from homology"/>
<dbReference type="SUPFAM" id="SSF54211">
    <property type="entry name" value="Ribosomal protein S5 domain 2-like"/>
    <property type="match status" value="2"/>
</dbReference>